<comment type="caution">
    <text evidence="11">The sequence shown here is derived from an EMBL/GenBank/DDBJ whole genome shotgun (WGS) entry which is preliminary data.</text>
</comment>
<keyword evidence="6 7" id="KW-0998">Cell outer membrane</keyword>
<dbReference type="InterPro" id="IPR036942">
    <property type="entry name" value="Beta-barrel_TonB_sf"/>
</dbReference>
<dbReference type="Gene3D" id="2.40.170.20">
    <property type="entry name" value="TonB-dependent receptor, beta-barrel domain"/>
    <property type="match status" value="1"/>
</dbReference>
<feature type="domain" description="TonB-dependent receptor plug" evidence="10">
    <location>
        <begin position="219"/>
        <end position="353"/>
    </location>
</feature>
<reference evidence="11 12" key="2">
    <citation type="submission" date="2019-09" db="EMBL/GenBank/DDBJ databases">
        <authorList>
            <person name="Jin C."/>
        </authorList>
    </citation>
    <scope>NUCLEOTIDE SEQUENCE [LARGE SCALE GENOMIC DNA]</scope>
    <source>
        <strain evidence="11 12">BN140078</strain>
    </source>
</reference>
<evidence type="ECO:0000313" key="11">
    <source>
        <dbReference type="EMBL" id="KAA2239752.1"/>
    </source>
</evidence>
<keyword evidence="2 7" id="KW-0813">Transport</keyword>
<feature type="domain" description="Secretin/TonB short N-terminal" evidence="9">
    <location>
        <begin position="61"/>
        <end position="110"/>
    </location>
</feature>
<evidence type="ECO:0000259" key="10">
    <source>
        <dbReference type="Pfam" id="PF07715"/>
    </source>
</evidence>
<name>A0A5B2VN66_9BACT</name>
<proteinExistence type="inferred from homology"/>
<dbReference type="RefSeq" id="WP_149840929.1">
    <property type="nucleotide sequence ID" value="NZ_VUOC01000004.1"/>
</dbReference>
<dbReference type="InterPro" id="IPR008969">
    <property type="entry name" value="CarboxyPept-like_regulatory"/>
</dbReference>
<feature type="chain" id="PRO_5023000689" evidence="8">
    <location>
        <begin position="32"/>
        <end position="1123"/>
    </location>
</feature>
<feature type="signal peptide" evidence="8">
    <location>
        <begin position="1"/>
        <end position="31"/>
    </location>
</feature>
<accession>A0A5B2VN66</accession>
<dbReference type="EMBL" id="VUOC01000004">
    <property type="protein sequence ID" value="KAA2239752.1"/>
    <property type="molecule type" value="Genomic_DNA"/>
</dbReference>
<dbReference type="InterPro" id="IPR012910">
    <property type="entry name" value="Plug_dom"/>
</dbReference>
<comment type="subcellular location">
    <subcellularLocation>
        <location evidence="1 7">Cell outer membrane</location>
        <topology evidence="1 7">Multi-pass membrane protein</topology>
    </subcellularLocation>
</comment>
<organism evidence="11 12">
    <name type="scientific">Chitinophaga agrisoli</name>
    <dbReference type="NCBI Taxonomy" id="2607653"/>
    <lineage>
        <taxon>Bacteria</taxon>
        <taxon>Pseudomonadati</taxon>
        <taxon>Bacteroidota</taxon>
        <taxon>Chitinophagia</taxon>
        <taxon>Chitinophagales</taxon>
        <taxon>Chitinophagaceae</taxon>
        <taxon>Chitinophaga</taxon>
    </lineage>
</organism>
<protein>
    <submittedName>
        <fullName evidence="11">SusC/RagA family TonB-linked outer membrane protein</fullName>
    </submittedName>
</protein>
<dbReference type="PROSITE" id="PS52016">
    <property type="entry name" value="TONB_DEPENDENT_REC_3"/>
    <property type="match status" value="1"/>
</dbReference>
<keyword evidence="12" id="KW-1185">Reference proteome</keyword>
<dbReference type="SUPFAM" id="SSF49464">
    <property type="entry name" value="Carboxypeptidase regulatory domain-like"/>
    <property type="match status" value="1"/>
</dbReference>
<evidence type="ECO:0000256" key="8">
    <source>
        <dbReference type="SAM" id="SignalP"/>
    </source>
</evidence>
<gene>
    <name evidence="11" type="ORF">F0L74_26535</name>
</gene>
<dbReference type="Pfam" id="PF07660">
    <property type="entry name" value="STN"/>
    <property type="match status" value="1"/>
</dbReference>
<comment type="similarity">
    <text evidence="7">Belongs to the TonB-dependent receptor family.</text>
</comment>
<evidence type="ECO:0000256" key="4">
    <source>
        <dbReference type="ARBA" id="ARBA00022692"/>
    </source>
</evidence>
<keyword evidence="3 7" id="KW-1134">Transmembrane beta strand</keyword>
<evidence type="ECO:0000313" key="12">
    <source>
        <dbReference type="Proteomes" id="UP000324611"/>
    </source>
</evidence>
<dbReference type="Gene3D" id="2.60.40.1120">
    <property type="entry name" value="Carboxypeptidase-like, regulatory domain"/>
    <property type="match status" value="1"/>
</dbReference>
<sequence>MNGISLQSHCRALSVLVMMTCTLLFSLQAKAEQGDAAFTLTANNITLSAVFKAIYQQTKMAIVYNNRALDDKQKVDVDFRNTKLEDVLHYLLDKRGFLWVYNGNYISISPSAGKENDNNSRGDTAANTLTIAGKVTDAVGAPLVGASIQVKGTLHGAITDVDGKFILPRVTNSDVLIIRSVGYETRELPVKGRHIMAQLNVVVNDLDETVIIAYGATTKRRLIGNVGSVKGEDIAKQPVSNPLLALQGRVPGLFITQSTGLPGGGVTVRLQGTNSISSGNDPLYVIDGIPYASQLLPTWGSVLGESGGMVVDGVAPGNGNPLSFINPSDIESIDILKDADATAIYGSRAANGAILITTKKGKAGKTKIDLNMQQGWGRVTNQLPLMDTRQYVAMRKEALKNDGLQPSVDPAAAFPFVYAPDLMVWDTTRNTDWQKQLIGGTAHYTDVKASVSGGNDHTQFLIGLGYHRETTVFPGSFSDQKGSVHFNINHASADEKLKLQFSGNYLGDYNNLTGTDFTTAAITLAPNAPEPYNPDGSINWAPNVGNTTWIAMGNPIANLYNKYKVNTKNLLGNLTIGYQLLPSVEIKTSLGYNSLQAKETGTQPLISTPPENWPYTLRAAQFSDNSVNTFIIEPQATFKHKIGKGILDALLGTTIQQTRSNGVRLSATGFNSDLVLEDIKAATSITAPFPTIATKYKYNALFSRISYNWQDKYLMNLSARRDGSSRFGRSNQFHNFGAAGAAWIFSNETAVQKLLPILSFGKIKASYGTTGSDQVGDYRFLNRYTIPFGIGTPYQGATALQPAGLPNPYLGWEETRKWQSGIELGFLKDRLLLTATYINNRSYNQLLAYGLPIVTGFFTVNRNFPAIVQNRNWELTLNTVNVKTRLFTWTTNINLTVPSNQLVDFPNLATSTYASLLVPGQPVRLTKTYHFTGVDPATGVYQFADAKGNPTSNPDFLNDRTVFINTDPTLYGGFQNTVQYKGFELDILFQFVKQQKQHYRYGNLPGIMQVNQPTSLLERWQKPGDITPNQRYNADASIVGAFFNILDSDAAYADASFIRLKNFSLSWQLPMSWKQKLRLQNCRVYLQAQNLLTITSFYGLDPETGNASLPPLKMLTSGIQIGF</sequence>
<dbReference type="InterPro" id="IPR011662">
    <property type="entry name" value="Secretin/TonB_short_N"/>
</dbReference>
<dbReference type="NCBIfam" id="TIGR04057">
    <property type="entry name" value="SusC_RagA_signa"/>
    <property type="match status" value="1"/>
</dbReference>
<dbReference type="Pfam" id="PF07715">
    <property type="entry name" value="Plug"/>
    <property type="match status" value="1"/>
</dbReference>
<dbReference type="Proteomes" id="UP000324611">
    <property type="component" value="Unassembled WGS sequence"/>
</dbReference>
<dbReference type="InterPro" id="IPR023996">
    <property type="entry name" value="TonB-dep_OMP_SusC/RagA"/>
</dbReference>
<dbReference type="GO" id="GO:0009279">
    <property type="term" value="C:cell outer membrane"/>
    <property type="evidence" value="ECO:0007669"/>
    <property type="project" value="UniProtKB-SubCell"/>
</dbReference>
<dbReference type="InterPro" id="IPR039426">
    <property type="entry name" value="TonB-dep_rcpt-like"/>
</dbReference>
<dbReference type="InterPro" id="IPR037066">
    <property type="entry name" value="Plug_dom_sf"/>
</dbReference>
<dbReference type="InterPro" id="IPR023997">
    <property type="entry name" value="TonB-dep_OMP_SusC/RagA_CS"/>
</dbReference>
<dbReference type="Gene3D" id="3.55.50.30">
    <property type="match status" value="1"/>
</dbReference>
<evidence type="ECO:0000256" key="3">
    <source>
        <dbReference type="ARBA" id="ARBA00022452"/>
    </source>
</evidence>
<evidence type="ECO:0000259" key="9">
    <source>
        <dbReference type="Pfam" id="PF07660"/>
    </source>
</evidence>
<evidence type="ECO:0000256" key="2">
    <source>
        <dbReference type="ARBA" id="ARBA00022448"/>
    </source>
</evidence>
<evidence type="ECO:0000256" key="1">
    <source>
        <dbReference type="ARBA" id="ARBA00004571"/>
    </source>
</evidence>
<keyword evidence="8" id="KW-0732">Signal</keyword>
<dbReference type="Pfam" id="PF13715">
    <property type="entry name" value="CarbopepD_reg_2"/>
    <property type="match status" value="1"/>
</dbReference>
<dbReference type="SUPFAM" id="SSF56935">
    <property type="entry name" value="Porins"/>
    <property type="match status" value="1"/>
</dbReference>
<evidence type="ECO:0000256" key="7">
    <source>
        <dbReference type="PROSITE-ProRule" id="PRU01360"/>
    </source>
</evidence>
<evidence type="ECO:0000256" key="5">
    <source>
        <dbReference type="ARBA" id="ARBA00023136"/>
    </source>
</evidence>
<dbReference type="Gene3D" id="2.170.130.10">
    <property type="entry name" value="TonB-dependent receptor, plug domain"/>
    <property type="match status" value="1"/>
</dbReference>
<keyword evidence="5 7" id="KW-0472">Membrane</keyword>
<reference evidence="11 12" key="1">
    <citation type="submission" date="2019-09" db="EMBL/GenBank/DDBJ databases">
        <title>Chitinophaga ginsengihumi sp. nov., isolated from soil of ginseng rhizosphere.</title>
        <authorList>
            <person name="Lee J."/>
        </authorList>
    </citation>
    <scope>NUCLEOTIDE SEQUENCE [LARGE SCALE GENOMIC DNA]</scope>
    <source>
        <strain evidence="11 12">BN140078</strain>
    </source>
</reference>
<dbReference type="AlphaFoldDB" id="A0A5B2VN66"/>
<keyword evidence="4 7" id="KW-0812">Transmembrane</keyword>
<evidence type="ECO:0000256" key="6">
    <source>
        <dbReference type="ARBA" id="ARBA00023237"/>
    </source>
</evidence>
<dbReference type="NCBIfam" id="TIGR04056">
    <property type="entry name" value="OMP_RagA_SusC"/>
    <property type="match status" value="1"/>
</dbReference>